<evidence type="ECO:0000256" key="4">
    <source>
        <dbReference type="ARBA" id="ARBA00023136"/>
    </source>
</evidence>
<sequence length="177" mass="20446">MRYQLQSQYGQFSWKPRYFTDAIKVLIGVNLLLFVFRIIAQDQVDLAGIFGLSPSTVWPMIWQPFTYIFIHGGFWHVAINMLVLWMFGSEMEMVWGKKEFLKYYFITGVGSGFVWLLFNIGAQHPVVLIGASGAVYGILMAYGLMFPNRTIYLYFVVPIKVKWFVLFIGAIAFFSSM</sequence>
<feature type="domain" description="Peptidase S54 rhomboid" evidence="6">
    <location>
        <begin position="60"/>
        <end position="171"/>
    </location>
</feature>
<dbReference type="Gene3D" id="1.20.1540.10">
    <property type="entry name" value="Rhomboid-like"/>
    <property type="match status" value="1"/>
</dbReference>
<dbReference type="InterPro" id="IPR022764">
    <property type="entry name" value="Peptidase_S54_rhomboid_dom"/>
</dbReference>
<dbReference type="GO" id="GO:0016020">
    <property type="term" value="C:membrane"/>
    <property type="evidence" value="ECO:0007669"/>
    <property type="project" value="UniProtKB-SubCell"/>
</dbReference>
<evidence type="ECO:0000259" key="6">
    <source>
        <dbReference type="Pfam" id="PF01694"/>
    </source>
</evidence>
<comment type="subcellular location">
    <subcellularLocation>
        <location evidence="1">Membrane</location>
        <topology evidence="1">Multi-pass membrane protein</topology>
    </subcellularLocation>
</comment>
<evidence type="ECO:0000256" key="3">
    <source>
        <dbReference type="ARBA" id="ARBA00022989"/>
    </source>
</evidence>
<name>A0A381UHI1_9ZZZZ</name>
<dbReference type="PANTHER" id="PTHR43066">
    <property type="entry name" value="RHOMBOID-RELATED PROTEIN"/>
    <property type="match status" value="1"/>
</dbReference>
<feature type="non-terminal residue" evidence="7">
    <location>
        <position position="177"/>
    </location>
</feature>
<protein>
    <recommendedName>
        <fullName evidence="6">Peptidase S54 rhomboid domain-containing protein</fullName>
    </recommendedName>
</protein>
<dbReference type="AlphaFoldDB" id="A0A381UHI1"/>
<dbReference type="SUPFAM" id="SSF144091">
    <property type="entry name" value="Rhomboid-like"/>
    <property type="match status" value="1"/>
</dbReference>
<feature type="transmembrane region" description="Helical" evidence="5">
    <location>
        <begin position="151"/>
        <end position="174"/>
    </location>
</feature>
<dbReference type="Pfam" id="PF01694">
    <property type="entry name" value="Rhomboid"/>
    <property type="match status" value="1"/>
</dbReference>
<keyword evidence="3 5" id="KW-1133">Transmembrane helix</keyword>
<dbReference type="PANTHER" id="PTHR43066:SF11">
    <property type="entry name" value="PEPTIDASE S54 RHOMBOID DOMAIN-CONTAINING PROTEIN"/>
    <property type="match status" value="1"/>
</dbReference>
<feature type="transmembrane region" description="Helical" evidence="5">
    <location>
        <begin position="21"/>
        <end position="40"/>
    </location>
</feature>
<gene>
    <name evidence="7" type="ORF">METZ01_LOCUS79952</name>
</gene>
<evidence type="ECO:0000256" key="2">
    <source>
        <dbReference type="ARBA" id="ARBA00022692"/>
    </source>
</evidence>
<feature type="transmembrane region" description="Helical" evidence="5">
    <location>
        <begin position="60"/>
        <end position="88"/>
    </location>
</feature>
<reference evidence="7" key="1">
    <citation type="submission" date="2018-05" db="EMBL/GenBank/DDBJ databases">
        <authorList>
            <person name="Lanie J.A."/>
            <person name="Ng W.-L."/>
            <person name="Kazmierczak K.M."/>
            <person name="Andrzejewski T.M."/>
            <person name="Davidsen T.M."/>
            <person name="Wayne K.J."/>
            <person name="Tettelin H."/>
            <person name="Glass J.I."/>
            <person name="Rusch D."/>
            <person name="Podicherti R."/>
            <person name="Tsui H.-C.T."/>
            <person name="Winkler M.E."/>
        </authorList>
    </citation>
    <scope>NUCLEOTIDE SEQUENCE</scope>
</reference>
<organism evidence="7">
    <name type="scientific">marine metagenome</name>
    <dbReference type="NCBI Taxonomy" id="408172"/>
    <lineage>
        <taxon>unclassified sequences</taxon>
        <taxon>metagenomes</taxon>
        <taxon>ecological metagenomes</taxon>
    </lineage>
</organism>
<evidence type="ECO:0000256" key="1">
    <source>
        <dbReference type="ARBA" id="ARBA00004141"/>
    </source>
</evidence>
<evidence type="ECO:0000256" key="5">
    <source>
        <dbReference type="SAM" id="Phobius"/>
    </source>
</evidence>
<proteinExistence type="predicted"/>
<accession>A0A381UHI1</accession>
<feature type="transmembrane region" description="Helical" evidence="5">
    <location>
        <begin position="100"/>
        <end position="118"/>
    </location>
</feature>
<keyword evidence="2 5" id="KW-0812">Transmembrane</keyword>
<dbReference type="SMART" id="SM01160">
    <property type="entry name" value="DUF1751"/>
    <property type="match status" value="1"/>
</dbReference>
<feature type="transmembrane region" description="Helical" evidence="5">
    <location>
        <begin position="124"/>
        <end position="144"/>
    </location>
</feature>
<dbReference type="EMBL" id="UINC01006368">
    <property type="protein sequence ID" value="SVA27098.1"/>
    <property type="molecule type" value="Genomic_DNA"/>
</dbReference>
<dbReference type="GO" id="GO:0004252">
    <property type="term" value="F:serine-type endopeptidase activity"/>
    <property type="evidence" value="ECO:0007669"/>
    <property type="project" value="InterPro"/>
</dbReference>
<evidence type="ECO:0000313" key="7">
    <source>
        <dbReference type="EMBL" id="SVA27098.1"/>
    </source>
</evidence>
<dbReference type="InterPro" id="IPR035952">
    <property type="entry name" value="Rhomboid-like_sf"/>
</dbReference>
<keyword evidence="4 5" id="KW-0472">Membrane</keyword>